<evidence type="ECO:0000256" key="8">
    <source>
        <dbReference type="ARBA" id="ARBA00023125"/>
    </source>
</evidence>
<keyword evidence="5 12" id="KW-0347">Helicase</keyword>
<accession>A0A3F3HDS4</accession>
<proteinExistence type="predicted"/>
<dbReference type="SUPFAM" id="SSF52540">
    <property type="entry name" value="P-loop containing nucleoside triphosphate hydrolases"/>
    <property type="match status" value="1"/>
</dbReference>
<gene>
    <name evidence="12" type="primary">rexB</name>
    <name evidence="12" type="ORF">FTRO_0030290</name>
</gene>
<sequence length="1195" mass="133893">MAVTILLTPGEVDSRQQLVEQIHNQLVHEDRRDIYYVVPNHVKFDAEVDVLKRLALAQGYSADQVFAQSQVQVYSLTRLAWRFLQAEGKVQPPVLGEAGLFVLVSQILKENASLLPTFARMQAKKGFVQNLVSQLAELRGAEISPQDLLAILDQVQESGQKNPLQTKTLSQKLRDLAVVADAFNEALAERYLLAQEALPYFVEQSENLDLSNTVIYLEGFTGFTAGEWSVVNFLIEKTDLTLAILGDKDQLTTFESGDVYAKPLTTALTIIKRARYKETDVTVLDGRQDHPFETISAPADKNEPATDLKQQNKTTKEILLPAWAKLGSYQEPKGQQVEPDLQAFVADNTVTELEEVARRIRQDLQDQPDLHLRDILVLARDLGPYSKHLPAVMNQFDLAYFLDNDIKMGNHPLVELVTKLLGPANQAFYPENILTILKTGFLRPNQDGQLINDNIYFETVAYLDNYLAGHRPSARKWHDRQTQFILFEDNGEPDRPGFDQDQRVNRHLNLLKGFVVEALDAMNQGLKQAKTLSDGARFLMAYLDKFQVKKAIINHRDALVEAGDLVKAQQVMEVWQLFINILDQVVQVAGDQDFDRQVFLAALQSGFSGGKFTGIPNQLDQLTISEAGIVQSQKYRVLYFIGGTRSALPAQVKNKTVLTDQDRLLVQPALAEQDTPRYLRQTAAAQMAEENLVFYGALQAASSKVVLSYPLLNQEGKQNEMSSYYSRLLNFFLVPVQPVAGQAKNLADLTAHYLGTPAATLSQLAKMADLAGQETDFQEVRDALADAGLDGQVDRVLSSRHYQNQARILTPALAKELFQRPLRVSISQIEAFYRNPYEYFLKYGLRLQERPSAELDAASTGIIYHDLFEKAVGNLIEKKETLRDLTPAEIKTVVQDELARLVQEPQFAELNEDGQGKTVAQYLDQVAQELLKHLAQAAQTNQSAPERVETLFGFPQGDLMALSLGEGDREVIVRGKIDRLDRQDPAGDFATLVDYKTSGKSFSYRDAANGLQLQLLTYWQAVQENAKQLGVQSVGGAFFAPIQQEVIPLAKFRGDVDELLAGKATSQSFQYRGLALDNPDYLDELERLAPKEKARYYQLTMSKDGQPTATSETITDADFALLAKKNQELLQEAAEKIQAGQFPIRPVESALQYSAYKDIMRFDKVLGDRYQVPKYTGRKKEVIKQLQAEEDGENG</sequence>
<feature type="domain" description="ATP-dependent helicase/deoxyribonuclease subunit B N-terminal" evidence="11">
    <location>
        <begin position="16"/>
        <end position="283"/>
    </location>
</feature>
<dbReference type="InterPro" id="IPR027417">
    <property type="entry name" value="P-loop_NTPase"/>
</dbReference>
<dbReference type="PANTHER" id="PTHR30591">
    <property type="entry name" value="RECBCD ENZYME SUBUNIT RECC"/>
    <property type="match status" value="1"/>
</dbReference>
<dbReference type="Pfam" id="PF12705">
    <property type="entry name" value="PDDEXK_1"/>
    <property type="match status" value="1"/>
</dbReference>
<dbReference type="Pfam" id="PF21445">
    <property type="entry name" value="ADDB_N"/>
    <property type="match status" value="1"/>
</dbReference>
<evidence type="ECO:0000259" key="10">
    <source>
        <dbReference type="Pfam" id="PF12705"/>
    </source>
</evidence>
<dbReference type="Gene3D" id="3.40.50.300">
    <property type="entry name" value="P-loop containing nucleotide triphosphate hydrolases"/>
    <property type="match status" value="4"/>
</dbReference>
<evidence type="ECO:0000256" key="5">
    <source>
        <dbReference type="ARBA" id="ARBA00022806"/>
    </source>
</evidence>
<keyword evidence="6" id="KW-0269">Exonuclease</keyword>
<dbReference type="STRING" id="709323.GCA_001047135_00630"/>
<keyword evidence="3" id="KW-0227">DNA damage</keyword>
<evidence type="ECO:0000256" key="9">
    <source>
        <dbReference type="ARBA" id="ARBA00023204"/>
    </source>
</evidence>
<keyword evidence="9" id="KW-0234">DNA repair</keyword>
<dbReference type="Gene3D" id="3.90.320.10">
    <property type="match status" value="1"/>
</dbReference>
<dbReference type="GO" id="GO:0004527">
    <property type="term" value="F:exonuclease activity"/>
    <property type="evidence" value="ECO:0007669"/>
    <property type="project" value="UniProtKB-KW"/>
</dbReference>
<dbReference type="AlphaFoldDB" id="A0A3F3HDS4"/>
<dbReference type="GO" id="GO:0005524">
    <property type="term" value="F:ATP binding"/>
    <property type="evidence" value="ECO:0007669"/>
    <property type="project" value="UniProtKB-KW"/>
</dbReference>
<feature type="domain" description="PD-(D/E)XK endonuclease-like" evidence="10">
    <location>
        <begin position="823"/>
        <end position="1148"/>
    </location>
</feature>
<evidence type="ECO:0000313" key="12">
    <source>
        <dbReference type="EMBL" id="GAP04089.1"/>
    </source>
</evidence>
<dbReference type="InterPro" id="IPR011604">
    <property type="entry name" value="PDDEXK-like_dom_sf"/>
</dbReference>
<organism evidence="12">
    <name type="scientific">Fructobacillus tropaeoli</name>
    <dbReference type="NCBI Taxonomy" id="709323"/>
    <lineage>
        <taxon>Bacteria</taxon>
        <taxon>Bacillati</taxon>
        <taxon>Bacillota</taxon>
        <taxon>Bacilli</taxon>
        <taxon>Lactobacillales</taxon>
        <taxon>Lactobacillaceae</taxon>
        <taxon>Fructobacillus</taxon>
    </lineage>
</organism>
<name>A0A3F3HDS4_9LACO</name>
<dbReference type="GO" id="GO:0003677">
    <property type="term" value="F:DNA binding"/>
    <property type="evidence" value="ECO:0007669"/>
    <property type="project" value="UniProtKB-KW"/>
</dbReference>
<dbReference type="GO" id="GO:0006310">
    <property type="term" value="P:DNA recombination"/>
    <property type="evidence" value="ECO:0007669"/>
    <property type="project" value="TreeGrafter"/>
</dbReference>
<evidence type="ECO:0000256" key="2">
    <source>
        <dbReference type="ARBA" id="ARBA00022741"/>
    </source>
</evidence>
<dbReference type="GO" id="GO:0004386">
    <property type="term" value="F:helicase activity"/>
    <property type="evidence" value="ECO:0007669"/>
    <property type="project" value="UniProtKB-KW"/>
</dbReference>
<evidence type="ECO:0000256" key="4">
    <source>
        <dbReference type="ARBA" id="ARBA00022801"/>
    </source>
</evidence>
<dbReference type="Proteomes" id="UP000064514">
    <property type="component" value="Unassembled WGS sequence"/>
</dbReference>
<dbReference type="InterPro" id="IPR038726">
    <property type="entry name" value="PDDEXK_AddAB-type"/>
</dbReference>
<keyword evidence="1" id="KW-0540">Nuclease</keyword>
<keyword evidence="4" id="KW-0378">Hydrolase</keyword>
<keyword evidence="7" id="KW-0067">ATP-binding</keyword>
<dbReference type="PANTHER" id="PTHR30591:SF1">
    <property type="entry name" value="RECBCD ENZYME SUBUNIT RECC"/>
    <property type="match status" value="1"/>
</dbReference>
<evidence type="ECO:0000259" key="11">
    <source>
        <dbReference type="Pfam" id="PF21445"/>
    </source>
</evidence>
<dbReference type="RefSeq" id="WP_059393542.1">
    <property type="nucleotide sequence ID" value="NZ_DF968080.1"/>
</dbReference>
<evidence type="ECO:0000256" key="1">
    <source>
        <dbReference type="ARBA" id="ARBA00022722"/>
    </source>
</evidence>
<protein>
    <submittedName>
        <fullName evidence="12">ATP-dependent helicase/deoxyribonuclease subunit B</fullName>
    </submittedName>
</protein>
<evidence type="ECO:0000256" key="3">
    <source>
        <dbReference type="ARBA" id="ARBA00022763"/>
    </source>
</evidence>
<dbReference type="GO" id="GO:0006281">
    <property type="term" value="P:DNA repair"/>
    <property type="evidence" value="ECO:0007669"/>
    <property type="project" value="UniProtKB-KW"/>
</dbReference>
<dbReference type="InterPro" id="IPR049035">
    <property type="entry name" value="ADDB_N"/>
</dbReference>
<reference evidence="12" key="1">
    <citation type="journal article" date="2015" name="BMC Genomics">
        <title>Comparative genomics of Fructobacillus spp. and Leuconostoc spp. reveals niche-specific evolution of Fructobacillus spp.</title>
        <authorList>
            <person name="Endo A."/>
            <person name="Tanizawa Y."/>
            <person name="Tanaka N."/>
            <person name="Maeno S."/>
            <person name="Kumar H."/>
            <person name="Shiwa Y."/>
            <person name="Okada S."/>
            <person name="Yoshikawa H."/>
            <person name="Dicks L."/>
            <person name="Nakagawa J."/>
            <person name="Arita M."/>
        </authorList>
    </citation>
    <scope>NUCLEOTIDE SEQUENCE [LARGE SCALE GENOMIC DNA]</scope>
    <source>
        <strain evidence="12">F214-1</strain>
    </source>
</reference>
<evidence type="ECO:0000256" key="7">
    <source>
        <dbReference type="ARBA" id="ARBA00022840"/>
    </source>
</evidence>
<keyword evidence="8" id="KW-0238">DNA-binding</keyword>
<keyword evidence="2" id="KW-0547">Nucleotide-binding</keyword>
<evidence type="ECO:0000256" key="6">
    <source>
        <dbReference type="ARBA" id="ARBA00022839"/>
    </source>
</evidence>
<dbReference type="EMBL" id="DF968080">
    <property type="protein sequence ID" value="GAP04089.1"/>
    <property type="molecule type" value="Genomic_DNA"/>
</dbReference>